<dbReference type="InterPro" id="IPR025202">
    <property type="entry name" value="PLD-like_dom"/>
</dbReference>
<dbReference type="GO" id="GO:0006793">
    <property type="term" value="P:phosphorus metabolic process"/>
    <property type="evidence" value="ECO:0007669"/>
    <property type="project" value="UniProtKB-ARBA"/>
</dbReference>
<dbReference type="CDD" id="cd00138">
    <property type="entry name" value="PLDc_SF"/>
    <property type="match status" value="1"/>
</dbReference>
<dbReference type="GO" id="GO:0004630">
    <property type="term" value="F:phospholipase D activity"/>
    <property type="evidence" value="ECO:0007669"/>
    <property type="project" value="UniProtKB-EC"/>
</dbReference>
<dbReference type="SMART" id="SM00155">
    <property type="entry name" value="PLDc"/>
    <property type="match status" value="2"/>
</dbReference>
<dbReference type="PANTHER" id="PTHR43856:SF1">
    <property type="entry name" value="MITOCHONDRIAL CARDIOLIPIN HYDROLASE"/>
    <property type="match status" value="1"/>
</dbReference>
<sequence length="534" mass="58471">MKVLDDAARAAVRSVIATHQAQLAALPGYVAAEPGFPLVDGRFLREPAVIVLVDRKRPVSEVPVAERAPRQLGPYRVCVMQADPARQLAASADFEDTVNALAEAAVGLVYKPPAGQPIDKVYNVKQPFLCHVGPDAGWPVLRPFLEGTTRSLSVAMYDFNADHVAQVFIDLVRDGGIAAALSWDDGMTKEEQVIRKKLRKLQQEADFRAWLVQCGKGRRFASAYHEKVAVRDGKAFWLSSGNWSKRSQPDIDPVATPAQAKGMFSKGNREWHVICSDAVLSKVFEKYILHDLQASEKEEADGAADAALDVAPKLTLPDVFVPLDHLLEQAVAFAGPVVPVEPARLPAVKTTVKVQPVLTPDNYLPHINALIDSAQTSLYLQFAYMTWSDADKDADFRALLRKLAQRSTEPDLDLRIILGSTSAADNIRKLVEAGCNQDVFRVQGSIHNKGIIVDGQAVLVSSTNWSGDGVLRNRDAGLIIHNEDVAQYYQQVFLDDWDSRAKSRVDDDPPVTLASAGAPTPPGMVRMSWSDYHG</sequence>
<dbReference type="SUPFAM" id="SSF56024">
    <property type="entry name" value="Phospholipase D/nuclease"/>
    <property type="match status" value="2"/>
</dbReference>
<dbReference type="Proteomes" id="UP000217154">
    <property type="component" value="Chromosome"/>
</dbReference>
<evidence type="ECO:0000256" key="4">
    <source>
        <dbReference type="ARBA" id="ARBA00022801"/>
    </source>
</evidence>
<proteinExistence type="inferred from homology"/>
<evidence type="ECO:0000256" key="6">
    <source>
        <dbReference type="ARBA" id="ARBA00023098"/>
    </source>
</evidence>
<reference evidence="9 10" key="1">
    <citation type="submission" date="2017-09" db="EMBL/GenBank/DDBJ databases">
        <title>The diverse metabolic capabilities of V. boronicumulans make it an excellent choice for continued studies on novel biodegradation.</title>
        <authorList>
            <person name="Sun S."/>
        </authorList>
    </citation>
    <scope>NUCLEOTIDE SEQUENCE [LARGE SCALE GENOMIC DNA]</scope>
    <source>
        <strain evidence="9 10">J1</strain>
    </source>
</reference>
<dbReference type="Pfam" id="PF13091">
    <property type="entry name" value="PLDc_2"/>
    <property type="match status" value="1"/>
</dbReference>
<feature type="region of interest" description="Disordered" evidence="7">
    <location>
        <begin position="503"/>
        <end position="524"/>
    </location>
</feature>
<comment type="similarity">
    <text evidence="2">Belongs to the phospholipase D family.</text>
</comment>
<keyword evidence="6" id="KW-0443">Lipid metabolism</keyword>
<dbReference type="GO" id="GO:0016891">
    <property type="term" value="F:RNA endonuclease activity producing 5'-phosphomonoesters, hydrolytic mechanism"/>
    <property type="evidence" value="ECO:0007669"/>
    <property type="project" value="TreeGrafter"/>
</dbReference>
<dbReference type="InterPro" id="IPR051406">
    <property type="entry name" value="PLD_domain"/>
</dbReference>
<comment type="catalytic activity">
    <reaction evidence="1">
        <text>a 1,2-diacyl-sn-glycero-3-phosphocholine + H2O = a 1,2-diacyl-sn-glycero-3-phosphate + choline + H(+)</text>
        <dbReference type="Rhea" id="RHEA:14445"/>
        <dbReference type="ChEBI" id="CHEBI:15354"/>
        <dbReference type="ChEBI" id="CHEBI:15377"/>
        <dbReference type="ChEBI" id="CHEBI:15378"/>
        <dbReference type="ChEBI" id="CHEBI:57643"/>
        <dbReference type="ChEBI" id="CHEBI:58608"/>
        <dbReference type="EC" id="3.1.4.4"/>
    </reaction>
</comment>
<organism evidence="9 10">
    <name type="scientific">Variovorax boronicumulans</name>
    <dbReference type="NCBI Taxonomy" id="436515"/>
    <lineage>
        <taxon>Bacteria</taxon>
        <taxon>Pseudomonadati</taxon>
        <taxon>Pseudomonadota</taxon>
        <taxon>Betaproteobacteria</taxon>
        <taxon>Burkholderiales</taxon>
        <taxon>Comamonadaceae</taxon>
        <taxon>Variovorax</taxon>
    </lineage>
</organism>
<dbReference type="Gene3D" id="3.30.870.10">
    <property type="entry name" value="Endonuclease Chain A"/>
    <property type="match status" value="2"/>
</dbReference>
<evidence type="ECO:0000256" key="1">
    <source>
        <dbReference type="ARBA" id="ARBA00000798"/>
    </source>
</evidence>
<name>A0A250DJ78_9BURK</name>
<dbReference type="RefSeq" id="WP_095744859.1">
    <property type="nucleotide sequence ID" value="NZ_CP023284.1"/>
</dbReference>
<keyword evidence="5" id="KW-0442">Lipid degradation</keyword>
<dbReference type="EC" id="3.1.4.4" evidence="3"/>
<dbReference type="AlphaFoldDB" id="A0A250DJ78"/>
<dbReference type="EMBL" id="CP023284">
    <property type="protein sequence ID" value="ATA54191.1"/>
    <property type="molecule type" value="Genomic_DNA"/>
</dbReference>
<dbReference type="KEGG" id="vbo:CKY39_13915"/>
<keyword evidence="4" id="KW-0378">Hydrolase</keyword>
<dbReference type="CDD" id="cd09128">
    <property type="entry name" value="PLDc_unchar1_2"/>
    <property type="match status" value="1"/>
</dbReference>
<evidence type="ECO:0000313" key="10">
    <source>
        <dbReference type="Proteomes" id="UP000217154"/>
    </source>
</evidence>
<accession>A0A250DJ78</accession>
<dbReference type="InterPro" id="IPR001736">
    <property type="entry name" value="PLipase_D/transphosphatidylase"/>
</dbReference>
<evidence type="ECO:0000256" key="7">
    <source>
        <dbReference type="SAM" id="MobiDB-lite"/>
    </source>
</evidence>
<evidence type="ECO:0000256" key="5">
    <source>
        <dbReference type="ARBA" id="ARBA00022963"/>
    </source>
</evidence>
<dbReference type="GO" id="GO:0016042">
    <property type="term" value="P:lipid catabolic process"/>
    <property type="evidence" value="ECO:0007669"/>
    <property type="project" value="UniProtKB-KW"/>
</dbReference>
<protein>
    <recommendedName>
        <fullName evidence="3">phospholipase D</fullName>
        <ecNumber evidence="3">3.1.4.4</ecNumber>
    </recommendedName>
</protein>
<dbReference type="PROSITE" id="PS50035">
    <property type="entry name" value="PLD"/>
    <property type="match status" value="2"/>
</dbReference>
<evidence type="ECO:0000259" key="8">
    <source>
        <dbReference type="PROSITE" id="PS50035"/>
    </source>
</evidence>
<evidence type="ECO:0000256" key="2">
    <source>
        <dbReference type="ARBA" id="ARBA00008664"/>
    </source>
</evidence>
<evidence type="ECO:0000256" key="3">
    <source>
        <dbReference type="ARBA" id="ARBA00012027"/>
    </source>
</evidence>
<gene>
    <name evidence="9" type="ORF">CKY39_13915</name>
</gene>
<feature type="domain" description="PLD phosphodiesterase" evidence="8">
    <location>
        <begin position="220"/>
        <end position="247"/>
    </location>
</feature>
<dbReference type="PANTHER" id="PTHR43856">
    <property type="entry name" value="CARDIOLIPIN HYDROLASE"/>
    <property type="match status" value="1"/>
</dbReference>
<evidence type="ECO:0000313" key="9">
    <source>
        <dbReference type="EMBL" id="ATA54191.1"/>
    </source>
</evidence>
<feature type="domain" description="PLD phosphodiesterase" evidence="8">
    <location>
        <begin position="442"/>
        <end position="469"/>
    </location>
</feature>